<gene>
    <name evidence="7" type="primary">sts5</name>
    <name evidence="6" type="ORF">SJAG_01822</name>
</gene>
<evidence type="ECO:0000256" key="4">
    <source>
        <dbReference type="SAM" id="MobiDB-lite"/>
    </source>
</evidence>
<feature type="compositionally biased region" description="Polar residues" evidence="4">
    <location>
        <begin position="207"/>
        <end position="224"/>
    </location>
</feature>
<dbReference type="GO" id="GO:0003723">
    <property type="term" value="F:RNA binding"/>
    <property type="evidence" value="ECO:0007669"/>
    <property type="project" value="InterPro"/>
</dbReference>
<dbReference type="STRING" id="402676.B6JYZ9"/>
<organism evidence="6 8">
    <name type="scientific">Schizosaccharomyces japonicus (strain yFS275 / FY16936)</name>
    <name type="common">Fission yeast</name>
    <dbReference type="NCBI Taxonomy" id="402676"/>
    <lineage>
        <taxon>Eukaryota</taxon>
        <taxon>Fungi</taxon>
        <taxon>Dikarya</taxon>
        <taxon>Ascomycota</taxon>
        <taxon>Taphrinomycotina</taxon>
        <taxon>Schizosaccharomycetes</taxon>
        <taxon>Schizosaccharomycetales</taxon>
        <taxon>Schizosaccharomycetaceae</taxon>
        <taxon>Schizosaccharomyces</taxon>
    </lineage>
</organism>
<name>B6JYZ9_SCHJY</name>
<evidence type="ECO:0000256" key="3">
    <source>
        <dbReference type="ARBA" id="ARBA00022801"/>
    </source>
</evidence>
<dbReference type="AlphaFoldDB" id="B6JYZ9"/>
<dbReference type="InterPro" id="IPR001900">
    <property type="entry name" value="RNase_II/R"/>
</dbReference>
<dbReference type="Gene3D" id="2.40.50.690">
    <property type="match status" value="1"/>
</dbReference>
<feature type="compositionally biased region" description="Polar residues" evidence="4">
    <location>
        <begin position="234"/>
        <end position="243"/>
    </location>
</feature>
<dbReference type="OMA" id="SIKRWPV"/>
<keyword evidence="3" id="KW-0378">Hydrolase</keyword>
<feature type="compositionally biased region" description="Polar residues" evidence="4">
    <location>
        <begin position="497"/>
        <end position="508"/>
    </location>
</feature>
<evidence type="ECO:0000313" key="7">
    <source>
        <dbReference type="JaponicusDB" id="SJAG_01822"/>
    </source>
</evidence>
<protein>
    <submittedName>
        <fullName evidence="6">RNB-like protein</fullName>
    </submittedName>
</protein>
<feature type="compositionally biased region" description="Low complexity" evidence="4">
    <location>
        <begin position="182"/>
        <end position="200"/>
    </location>
</feature>
<dbReference type="Pfam" id="PF17849">
    <property type="entry name" value="OB_Dis3"/>
    <property type="match status" value="1"/>
</dbReference>
<dbReference type="Gene3D" id="2.40.50.700">
    <property type="match status" value="1"/>
</dbReference>
<dbReference type="EMBL" id="KE651168">
    <property type="protein sequence ID" value="EEB06767.2"/>
    <property type="molecule type" value="Genomic_DNA"/>
</dbReference>
<dbReference type="OrthoDB" id="372421at2759"/>
<feature type="compositionally biased region" description="Low complexity" evidence="4">
    <location>
        <begin position="58"/>
        <end position="67"/>
    </location>
</feature>
<dbReference type="InterPro" id="IPR041505">
    <property type="entry name" value="Dis3_CSD2"/>
</dbReference>
<feature type="region of interest" description="Disordered" evidence="4">
    <location>
        <begin position="399"/>
        <end position="426"/>
    </location>
</feature>
<reference evidence="6 8" key="1">
    <citation type="journal article" date="2011" name="Science">
        <title>Comparative functional genomics of the fission yeasts.</title>
        <authorList>
            <person name="Rhind N."/>
            <person name="Chen Z."/>
            <person name="Yassour M."/>
            <person name="Thompson D.A."/>
            <person name="Haas B.J."/>
            <person name="Habib N."/>
            <person name="Wapinski I."/>
            <person name="Roy S."/>
            <person name="Lin M.F."/>
            <person name="Heiman D.I."/>
            <person name="Young S.K."/>
            <person name="Furuya K."/>
            <person name="Guo Y."/>
            <person name="Pidoux A."/>
            <person name="Chen H.M."/>
            <person name="Robbertse B."/>
            <person name="Goldberg J.M."/>
            <person name="Aoki K."/>
            <person name="Bayne E.H."/>
            <person name="Berlin A.M."/>
            <person name="Desjardins C.A."/>
            <person name="Dobbs E."/>
            <person name="Dukaj L."/>
            <person name="Fan L."/>
            <person name="FitzGerald M.G."/>
            <person name="French C."/>
            <person name="Gujja S."/>
            <person name="Hansen K."/>
            <person name="Keifenheim D."/>
            <person name="Levin J.Z."/>
            <person name="Mosher R.A."/>
            <person name="Mueller C.A."/>
            <person name="Pfiffner J."/>
            <person name="Priest M."/>
            <person name="Russ C."/>
            <person name="Smialowska A."/>
            <person name="Swoboda P."/>
            <person name="Sykes S.M."/>
            <person name="Vaughn M."/>
            <person name="Vengrova S."/>
            <person name="Yoder R."/>
            <person name="Zeng Q."/>
            <person name="Allshire R."/>
            <person name="Baulcombe D."/>
            <person name="Birren B.W."/>
            <person name="Brown W."/>
            <person name="Ekwall K."/>
            <person name="Kellis M."/>
            <person name="Leatherwood J."/>
            <person name="Levin H."/>
            <person name="Margalit H."/>
            <person name="Martienssen R."/>
            <person name="Nieduszynski C.A."/>
            <person name="Spatafora J.W."/>
            <person name="Friedman N."/>
            <person name="Dalgaard J.Z."/>
            <person name="Baumann P."/>
            <person name="Niki H."/>
            <person name="Regev A."/>
            <person name="Nusbaum C."/>
        </authorList>
    </citation>
    <scope>NUCLEOTIDE SEQUENCE [LARGE SCALE GENOMIC DNA]</scope>
    <source>
        <strain evidence="8">yFS275 / FY16936</strain>
    </source>
</reference>
<dbReference type="PANTHER" id="PTHR23355:SF61">
    <property type="entry name" value="PROTEIN STS5"/>
    <property type="match status" value="1"/>
</dbReference>
<dbReference type="GeneID" id="7048249"/>
<accession>B6JYZ9</accession>
<evidence type="ECO:0000313" key="6">
    <source>
        <dbReference type="EMBL" id="EEB06767.2"/>
    </source>
</evidence>
<proteinExistence type="inferred from homology"/>
<dbReference type="FunFam" id="2.40.50.700:FF:000002">
    <property type="entry name" value="Cell wall biogenesis protein"/>
    <property type="match status" value="1"/>
</dbReference>
<feature type="region of interest" description="Disordered" evidence="4">
    <location>
        <begin position="182"/>
        <end position="270"/>
    </location>
</feature>
<feature type="compositionally biased region" description="Polar residues" evidence="4">
    <location>
        <begin position="31"/>
        <end position="57"/>
    </location>
</feature>
<feature type="region of interest" description="Disordered" evidence="4">
    <location>
        <begin position="1"/>
        <end position="69"/>
    </location>
</feature>
<feature type="domain" description="RNB" evidence="5">
    <location>
        <begin position="618"/>
        <end position="973"/>
    </location>
</feature>
<dbReference type="eggNOG" id="KOG2102">
    <property type="taxonomic scope" value="Eukaryota"/>
</dbReference>
<dbReference type="PANTHER" id="PTHR23355">
    <property type="entry name" value="RIBONUCLEASE"/>
    <property type="match status" value="1"/>
</dbReference>
<dbReference type="Gene3D" id="2.40.50.140">
    <property type="entry name" value="Nucleic acid-binding proteins"/>
    <property type="match status" value="1"/>
</dbReference>
<evidence type="ECO:0000313" key="8">
    <source>
        <dbReference type="Proteomes" id="UP000001744"/>
    </source>
</evidence>
<dbReference type="InterPro" id="IPR041093">
    <property type="entry name" value="Dis3l2-like_C"/>
</dbReference>
<dbReference type="HOGENOM" id="CLU_282442_0_0_1"/>
<feature type="compositionally biased region" description="Polar residues" evidence="4">
    <location>
        <begin position="412"/>
        <end position="424"/>
    </location>
</feature>
<dbReference type="InterPro" id="IPR012340">
    <property type="entry name" value="NA-bd_OB-fold"/>
</dbReference>
<keyword evidence="2" id="KW-0540">Nuclease</keyword>
<dbReference type="Pfam" id="PF17877">
    <property type="entry name" value="Dis3l2_C_term"/>
    <property type="match status" value="1"/>
</dbReference>
<dbReference type="InterPro" id="IPR050180">
    <property type="entry name" value="RNR_Ribonuclease"/>
</dbReference>
<evidence type="ECO:0000259" key="5">
    <source>
        <dbReference type="SMART" id="SM00955"/>
    </source>
</evidence>
<dbReference type="SMART" id="SM00955">
    <property type="entry name" value="RNB"/>
    <property type="match status" value="1"/>
</dbReference>
<dbReference type="Pfam" id="PF00773">
    <property type="entry name" value="RNB"/>
    <property type="match status" value="1"/>
</dbReference>
<dbReference type="GO" id="GO:0000932">
    <property type="term" value="C:P-body"/>
    <property type="evidence" value="ECO:0000318"/>
    <property type="project" value="GO_Central"/>
</dbReference>
<dbReference type="VEuPathDB" id="FungiDB:SJAG_01822"/>
<dbReference type="SUPFAM" id="SSF50249">
    <property type="entry name" value="Nucleic acid-binding proteins"/>
    <property type="match status" value="2"/>
</dbReference>
<dbReference type="JaponicusDB" id="SJAG_01822">
    <property type="gene designation" value="sts5"/>
</dbReference>
<dbReference type="GO" id="GO:0006402">
    <property type="term" value="P:mRNA catabolic process"/>
    <property type="evidence" value="ECO:0000318"/>
    <property type="project" value="GO_Central"/>
</dbReference>
<dbReference type="Proteomes" id="UP000001744">
    <property type="component" value="Unassembled WGS sequence"/>
</dbReference>
<keyword evidence="8" id="KW-1185">Reference proteome</keyword>
<dbReference type="RefSeq" id="XP_002173060.2">
    <property type="nucleotide sequence ID" value="XM_002173024.2"/>
</dbReference>
<evidence type="ECO:0000256" key="2">
    <source>
        <dbReference type="ARBA" id="ARBA00022722"/>
    </source>
</evidence>
<sequence>MLYHRSRCPKPCPSPTTKAASCAMDEEPAQAPSSRIPSHFPNKQPSIPSLKPLTNLQSSSTSSGGSSMKTWLPPIDANSSSWLSLQQHQQTLRHSGLLPAVESSFVNGHRRSASTGIALPPSKHASSHSLSGIGNISAASPSLQVPSYKSYFENGPFMPSNGSTANSPSSYVGAVSSSSGMVLSHPPSISSGSPQQGSAPNVPMNYSGASNGRNSLSFSNSPSVGVSRHAKSHSIASLPNPSGSPMYPPSLVRNQRGSRNFDAPWRPPNSQSGVFTPPASAFRPPHAGHRHRCSTGSLIVPKRPATSSATSPANSRKNLFTPYLPQSSVPALIAEHRLVTGVLTVSKKNRSDAFVSVDGLDADVFICGSKDRNRALEGDVVAVELLDVNEVWAGKLEKEENRRRKDGLASANDGSMNSPYSPKAQSVPHRSAIKAKDDEQVEGQTLFLLDQKQLGIDEKPYHAGHIVAVLQRAPGQVFSGVLGILRPSSAATKERQVSNGNAAQSSANERPKIVWFKPSDKRVPLIAIPTEQAPDDFIERDHEYSQQLFLASIKRWPVTSLHPFGMLVGQLGPMGSLKAQVEALLRDMGVNCDPIENSTSAAAAIATAKELNPSIAERCDEDIFLLTVDDAFVEPESKSEASKTNASDDKPYIASPVSSAFHVRETEEGFHVGVHVTDVSRAVDPGTALDRELQRRGSAVHLCQRVLPLFPPELLKFLSFKKDTESHAISVLLDISHTGRVLKTTIKRTIICPKHTYSINEAASLLEKDERLRLMKTVSLSLRSYFFGTTLPLDRVCRLATRWDEENVFVNARHTNLFEPNNMVVIRDMLVNAANRAVASQLEMHFKKNALLRVQRLPSRENCRLLQRMAIQMGSVLDMSSSKSVLRSLLLIEDPNVRNILQLFYYKVMPRTVYGIRGVMEANIHAAMRGISMMSLNEEPVEEDNALLTHFAAPLERYADIIVHFQLDLMLKNENIPERRLRVWAQASNEAGRRLLVSKFAQESSIHLQLFSKWDANNAWFDGIVCFVSNAYFDVFFPKLGMEKRVHLDLLGLSQVRFDDNQCVLSLQEQNGHWRTVKLLTPVRVRLFALLSTPPLINVKSVSFNV</sequence>
<evidence type="ECO:0000256" key="1">
    <source>
        <dbReference type="ARBA" id="ARBA00005785"/>
    </source>
</evidence>
<feature type="region of interest" description="Disordered" evidence="4">
    <location>
        <begin position="490"/>
        <end position="510"/>
    </location>
</feature>
<comment type="similarity">
    <text evidence="1">Belongs to the RNR ribonuclease family.</text>
</comment>
<dbReference type="GO" id="GO:0000175">
    <property type="term" value="F:3'-5'-RNA exonuclease activity"/>
    <property type="evidence" value="ECO:0000318"/>
    <property type="project" value="GO_Central"/>
</dbReference>